<dbReference type="InterPro" id="IPR000620">
    <property type="entry name" value="EamA_dom"/>
</dbReference>
<dbReference type="PANTHER" id="PTHR32322:SF18">
    <property type="entry name" value="S-ADENOSYLMETHIONINE_S-ADENOSYLHOMOCYSTEINE TRANSPORTER"/>
    <property type="match status" value="1"/>
</dbReference>
<evidence type="ECO:0000256" key="1">
    <source>
        <dbReference type="ARBA" id="ARBA00004651"/>
    </source>
</evidence>
<evidence type="ECO:0000256" key="4">
    <source>
        <dbReference type="ARBA" id="ARBA00022692"/>
    </source>
</evidence>
<evidence type="ECO:0000256" key="2">
    <source>
        <dbReference type="ARBA" id="ARBA00007362"/>
    </source>
</evidence>
<name>A0ABV1I154_9FIRM</name>
<protein>
    <submittedName>
        <fullName evidence="9">EamA family transporter</fullName>
    </submittedName>
</protein>
<keyword evidence="4 7" id="KW-0812">Transmembrane</keyword>
<dbReference type="InterPro" id="IPR050638">
    <property type="entry name" value="AA-Vitamin_Transporters"/>
</dbReference>
<feature type="transmembrane region" description="Helical" evidence="7">
    <location>
        <begin position="12"/>
        <end position="30"/>
    </location>
</feature>
<feature type="transmembrane region" description="Helical" evidence="7">
    <location>
        <begin position="198"/>
        <end position="219"/>
    </location>
</feature>
<evidence type="ECO:0000256" key="3">
    <source>
        <dbReference type="ARBA" id="ARBA00022475"/>
    </source>
</evidence>
<evidence type="ECO:0000256" key="7">
    <source>
        <dbReference type="SAM" id="Phobius"/>
    </source>
</evidence>
<dbReference type="PANTHER" id="PTHR32322">
    <property type="entry name" value="INNER MEMBRANE TRANSPORTER"/>
    <property type="match status" value="1"/>
</dbReference>
<feature type="transmembrane region" description="Helical" evidence="7">
    <location>
        <begin position="225"/>
        <end position="248"/>
    </location>
</feature>
<feature type="transmembrane region" description="Helical" evidence="7">
    <location>
        <begin position="285"/>
        <end position="304"/>
    </location>
</feature>
<proteinExistence type="inferred from homology"/>
<keyword evidence="6 7" id="KW-0472">Membrane</keyword>
<comment type="subcellular location">
    <subcellularLocation>
        <location evidence="1">Cell membrane</location>
        <topology evidence="1">Multi-pass membrane protein</topology>
    </subcellularLocation>
</comment>
<dbReference type="RefSeq" id="WP_349144269.1">
    <property type="nucleotide sequence ID" value="NZ_JBBMFC010000011.1"/>
</dbReference>
<comment type="caution">
    <text evidence="9">The sequence shown here is derived from an EMBL/GenBank/DDBJ whole genome shotgun (WGS) entry which is preliminary data.</text>
</comment>
<feature type="transmembrane region" description="Helical" evidence="7">
    <location>
        <begin position="172"/>
        <end position="191"/>
    </location>
</feature>
<gene>
    <name evidence="9" type="ORF">WMO62_07420</name>
</gene>
<feature type="transmembrane region" description="Helical" evidence="7">
    <location>
        <begin position="260"/>
        <end position="279"/>
    </location>
</feature>
<keyword evidence="3" id="KW-1003">Cell membrane</keyword>
<feature type="transmembrane region" description="Helical" evidence="7">
    <location>
        <begin position="50"/>
        <end position="70"/>
    </location>
</feature>
<comment type="similarity">
    <text evidence="2">Belongs to the EamA transporter family.</text>
</comment>
<evidence type="ECO:0000256" key="5">
    <source>
        <dbReference type="ARBA" id="ARBA00022989"/>
    </source>
</evidence>
<feature type="transmembrane region" description="Helical" evidence="7">
    <location>
        <begin position="115"/>
        <end position="132"/>
    </location>
</feature>
<reference evidence="9 10" key="1">
    <citation type="submission" date="2024-03" db="EMBL/GenBank/DDBJ databases">
        <title>Human intestinal bacterial collection.</title>
        <authorList>
            <person name="Pauvert C."/>
            <person name="Hitch T.C.A."/>
            <person name="Clavel T."/>
        </authorList>
    </citation>
    <scope>NUCLEOTIDE SEQUENCE [LARGE SCALE GENOMIC DNA]</scope>
    <source>
        <strain evidence="9 10">CLA-AA-H78B</strain>
    </source>
</reference>
<dbReference type="Pfam" id="PF00892">
    <property type="entry name" value="EamA"/>
    <property type="match status" value="2"/>
</dbReference>
<feature type="transmembrane region" description="Helical" evidence="7">
    <location>
        <begin position="82"/>
        <end position="103"/>
    </location>
</feature>
<feature type="domain" description="EamA" evidence="8">
    <location>
        <begin position="16"/>
        <end position="156"/>
    </location>
</feature>
<keyword evidence="5 7" id="KW-1133">Transmembrane helix</keyword>
<dbReference type="InterPro" id="IPR037185">
    <property type="entry name" value="EmrE-like"/>
</dbReference>
<accession>A0ABV1I154</accession>
<keyword evidence="10" id="KW-1185">Reference proteome</keyword>
<feature type="transmembrane region" description="Helical" evidence="7">
    <location>
        <begin position="139"/>
        <end position="160"/>
    </location>
</feature>
<evidence type="ECO:0000313" key="9">
    <source>
        <dbReference type="EMBL" id="MEQ2578668.1"/>
    </source>
</evidence>
<evidence type="ECO:0000256" key="6">
    <source>
        <dbReference type="ARBA" id="ARBA00023136"/>
    </source>
</evidence>
<evidence type="ECO:0000313" key="10">
    <source>
        <dbReference type="Proteomes" id="UP001470288"/>
    </source>
</evidence>
<dbReference type="EMBL" id="JBBMFC010000011">
    <property type="protein sequence ID" value="MEQ2578668.1"/>
    <property type="molecule type" value="Genomic_DNA"/>
</dbReference>
<evidence type="ECO:0000259" key="8">
    <source>
        <dbReference type="Pfam" id="PF00892"/>
    </source>
</evidence>
<dbReference type="SUPFAM" id="SSF103481">
    <property type="entry name" value="Multidrug resistance efflux transporter EmrE"/>
    <property type="match status" value="2"/>
</dbReference>
<dbReference type="Proteomes" id="UP001470288">
    <property type="component" value="Unassembled WGS sequence"/>
</dbReference>
<organism evidence="9 10">
    <name type="scientific">Hominiventricola aquisgranensis</name>
    <dbReference type="NCBI Taxonomy" id="3133164"/>
    <lineage>
        <taxon>Bacteria</taxon>
        <taxon>Bacillati</taxon>
        <taxon>Bacillota</taxon>
        <taxon>Clostridia</taxon>
        <taxon>Lachnospirales</taxon>
        <taxon>Lachnospiraceae</taxon>
        <taxon>Hominiventricola</taxon>
    </lineage>
</organism>
<sequence>MEPKQSILTRTWVVASLACVCCILWGSAIPTIKTGYRLLQVDSADTASQIVFAGVRFTLAGLLVLLFTSLKEKKAMLPDRQTLTCAVPVCLAQTFVQYFFFYIGVAHTSGVKGGIITGLGNFIAILFSCLLFRKEKMTVPKLIGCILGFAGVVIINLMGNSMDMGFTLTGEGFVLISQLSYGMSTVLISIYSKKISSVVLSGTQFTMGGILLFVTGILMDGHLEHITFASSLLILYLALVSAVAYTLWSVLLTYNPVSKVAIFGFVNPLCSVMLSALVLGEVRQAFNLGSLIALVLVCVGIYVVNCKKAK</sequence>
<feature type="domain" description="EamA" evidence="8">
    <location>
        <begin position="169"/>
        <end position="305"/>
    </location>
</feature>